<evidence type="ECO:0000256" key="2">
    <source>
        <dbReference type="ARBA" id="ARBA00022487"/>
    </source>
</evidence>
<dbReference type="PANTHER" id="PTHR43142:SF1">
    <property type="entry name" value="CARBOXYLIC ESTER HYDROLASE"/>
    <property type="match status" value="1"/>
</dbReference>
<feature type="signal peptide" evidence="6">
    <location>
        <begin position="1"/>
        <end position="24"/>
    </location>
</feature>
<dbReference type="GeneID" id="113403201"/>
<comment type="similarity">
    <text evidence="1 6">Belongs to the type-B carboxylesterase/lipase family.</text>
</comment>
<dbReference type="OMA" id="CENIVSH"/>
<sequence length="543" mass="60992">MRYRRKYIVLFTLVVMNLIDQPAPEVKIAQGTLSGKMSADGTVFEYIGIPYASTNSSTRFQAPGPPPSWEGVYNAVDEIYVCAQNSFIGVIGSEDCLKINVYVPAMPKTKPLAVMVYIHGGAFYLGSGSKTLHGPGFLTKKDVILVTFNYRLGALGFICLNIKEAPGNAGLKDQIAALKWVQKNIAAFGGDPDNVTVFGESAGATSVSLLLASEASTGLFKRAIVQSGSSLSNWVINRNPVWIASLLVKSLGHTTEDPNEIYKILSKLSYKELTVITTKKPIGLFFDTQILHLPCIETNIPGTEPVLTDLPYNIFKSRPNDIEVLYGTTSKEGYFLVALETEESVKERNGRYLFASDLTFSSEFEAMNEAEKVKEFYFGKDEISLQKHLNITDLYTQLYFEIPVIFETEFLVNRIKSGVYNYIFNYSGARNFMKTRSGYSDHEGACHADDIFYLFDGYLMPFRINNDDSRIIEYMTSMWTNFAKYGNPTPDSSDLPVKWTPSTKDNLNFLYIDSELKMGSMPNPESYRLWKEIYKNYYKTDLA</sequence>
<accession>A0A8B8ISF2</accession>
<dbReference type="Gene3D" id="3.40.50.1820">
    <property type="entry name" value="alpha/beta hydrolase"/>
    <property type="match status" value="1"/>
</dbReference>
<keyword evidence="2" id="KW-0719">Serine esterase</keyword>
<keyword evidence="4" id="KW-1015">Disulfide bond</keyword>
<evidence type="ECO:0000259" key="7">
    <source>
        <dbReference type="Pfam" id="PF00135"/>
    </source>
</evidence>
<dbReference type="PANTHER" id="PTHR43142">
    <property type="entry name" value="CARBOXYLIC ESTER HYDROLASE"/>
    <property type="match status" value="1"/>
</dbReference>
<feature type="domain" description="Carboxylesterase type B" evidence="7">
    <location>
        <begin position="23"/>
        <end position="530"/>
    </location>
</feature>
<organism evidence="8 9">
    <name type="scientific">Vanessa tameamea</name>
    <name type="common">Kamehameha butterfly</name>
    <dbReference type="NCBI Taxonomy" id="334116"/>
    <lineage>
        <taxon>Eukaryota</taxon>
        <taxon>Metazoa</taxon>
        <taxon>Ecdysozoa</taxon>
        <taxon>Arthropoda</taxon>
        <taxon>Hexapoda</taxon>
        <taxon>Insecta</taxon>
        <taxon>Pterygota</taxon>
        <taxon>Neoptera</taxon>
        <taxon>Endopterygota</taxon>
        <taxon>Lepidoptera</taxon>
        <taxon>Glossata</taxon>
        <taxon>Ditrysia</taxon>
        <taxon>Papilionoidea</taxon>
        <taxon>Nymphalidae</taxon>
        <taxon>Nymphalinae</taxon>
        <taxon>Vanessa</taxon>
    </lineage>
</organism>
<dbReference type="SUPFAM" id="SSF53474">
    <property type="entry name" value="alpha/beta-Hydrolases"/>
    <property type="match status" value="1"/>
</dbReference>
<dbReference type="AlphaFoldDB" id="A0A8B8ISF2"/>
<dbReference type="Pfam" id="PF00135">
    <property type="entry name" value="COesterase"/>
    <property type="match status" value="1"/>
</dbReference>
<reference evidence="9" key="1">
    <citation type="submission" date="2025-08" db="UniProtKB">
        <authorList>
            <consortium name="RefSeq"/>
        </authorList>
    </citation>
    <scope>IDENTIFICATION</scope>
    <source>
        <tissue evidence="9">Whole body</tissue>
    </source>
</reference>
<evidence type="ECO:0000256" key="3">
    <source>
        <dbReference type="ARBA" id="ARBA00022801"/>
    </source>
</evidence>
<evidence type="ECO:0000256" key="1">
    <source>
        <dbReference type="ARBA" id="ARBA00005964"/>
    </source>
</evidence>
<keyword evidence="8" id="KW-1185">Reference proteome</keyword>
<dbReference type="GO" id="GO:0052689">
    <property type="term" value="F:carboxylic ester hydrolase activity"/>
    <property type="evidence" value="ECO:0007669"/>
    <property type="project" value="UniProtKB-KW"/>
</dbReference>
<evidence type="ECO:0000256" key="4">
    <source>
        <dbReference type="ARBA" id="ARBA00023157"/>
    </source>
</evidence>
<dbReference type="InterPro" id="IPR002018">
    <property type="entry name" value="CarbesteraseB"/>
</dbReference>
<name>A0A8B8ISF2_VANTA</name>
<keyword evidence="5" id="KW-0325">Glycoprotein</keyword>
<gene>
    <name evidence="9" type="primary">LOC113403201</name>
</gene>
<dbReference type="EC" id="3.1.1.-" evidence="6"/>
<dbReference type="Proteomes" id="UP001652626">
    <property type="component" value="Chromosome 6"/>
</dbReference>
<evidence type="ECO:0000313" key="9">
    <source>
        <dbReference type="RefSeq" id="XP_026499452.2"/>
    </source>
</evidence>
<proteinExistence type="inferred from homology"/>
<keyword evidence="3 6" id="KW-0378">Hydrolase</keyword>
<evidence type="ECO:0000256" key="5">
    <source>
        <dbReference type="ARBA" id="ARBA00023180"/>
    </source>
</evidence>
<keyword evidence="6" id="KW-0732">Signal</keyword>
<evidence type="ECO:0000256" key="6">
    <source>
        <dbReference type="RuleBase" id="RU361235"/>
    </source>
</evidence>
<protein>
    <recommendedName>
        <fullName evidence="6">Carboxylic ester hydrolase</fullName>
        <ecNumber evidence="6">3.1.1.-</ecNumber>
    </recommendedName>
</protein>
<evidence type="ECO:0000313" key="8">
    <source>
        <dbReference type="Proteomes" id="UP001652626"/>
    </source>
</evidence>
<dbReference type="OrthoDB" id="19653at2759"/>
<feature type="chain" id="PRO_5044978331" description="Carboxylic ester hydrolase" evidence="6">
    <location>
        <begin position="25"/>
        <end position="543"/>
    </location>
</feature>
<dbReference type="PROSITE" id="PS00122">
    <property type="entry name" value="CARBOXYLESTERASE_B_1"/>
    <property type="match status" value="1"/>
</dbReference>
<dbReference type="RefSeq" id="XP_026499452.2">
    <property type="nucleotide sequence ID" value="XM_026643667.2"/>
</dbReference>
<dbReference type="InterPro" id="IPR029058">
    <property type="entry name" value="AB_hydrolase_fold"/>
</dbReference>
<dbReference type="InterPro" id="IPR019826">
    <property type="entry name" value="Carboxylesterase_B_AS"/>
</dbReference>